<accession>A0A368QH22</accession>
<reference evidence="1" key="2">
    <citation type="submission" date="2015-07" db="EMBL/GenBank/DDBJ databases">
        <authorList>
            <person name="Noorani M."/>
        </authorList>
    </citation>
    <scope>NUCLEOTIDE SEQUENCE</scope>
    <source>
        <strain evidence="1">Yugu1</strain>
    </source>
</reference>
<reference evidence="1" key="1">
    <citation type="journal article" date="2012" name="Nat. Biotechnol.">
        <title>Reference genome sequence of the model plant Setaria.</title>
        <authorList>
            <person name="Bennetzen J.L."/>
            <person name="Schmutz J."/>
            <person name="Wang H."/>
            <person name="Percifield R."/>
            <person name="Hawkins J."/>
            <person name="Pontaroli A.C."/>
            <person name="Estep M."/>
            <person name="Feng L."/>
            <person name="Vaughn J.N."/>
            <person name="Grimwood J."/>
            <person name="Jenkins J."/>
            <person name="Barry K."/>
            <person name="Lindquist E."/>
            <person name="Hellsten U."/>
            <person name="Deshpande S."/>
            <person name="Wang X."/>
            <person name="Wu X."/>
            <person name="Mitros T."/>
            <person name="Triplett J."/>
            <person name="Yang X."/>
            <person name="Ye C.Y."/>
            <person name="Mauro-Herrera M."/>
            <person name="Wang L."/>
            <person name="Li P."/>
            <person name="Sharma M."/>
            <person name="Sharma R."/>
            <person name="Ronald P.C."/>
            <person name="Panaud O."/>
            <person name="Kellogg E.A."/>
            <person name="Brutnell T.P."/>
            <person name="Doust A.N."/>
            <person name="Tuskan G.A."/>
            <person name="Rokhsar D."/>
            <person name="Devos K.M."/>
        </authorList>
    </citation>
    <scope>NUCLEOTIDE SEQUENCE [LARGE SCALE GENOMIC DNA]</scope>
    <source>
        <strain evidence="1">Yugu1</strain>
    </source>
</reference>
<protein>
    <submittedName>
        <fullName evidence="1">Uncharacterized protein</fullName>
    </submittedName>
</protein>
<gene>
    <name evidence="1" type="ORF">SETIT_3G199200v2</name>
</gene>
<evidence type="ECO:0000313" key="1">
    <source>
        <dbReference type="EMBL" id="RCV17182.1"/>
    </source>
</evidence>
<dbReference type="AlphaFoldDB" id="A0A368QH22"/>
<dbReference type="EMBL" id="CM003530">
    <property type="protein sequence ID" value="RCV17182.1"/>
    <property type="molecule type" value="Genomic_DNA"/>
</dbReference>
<name>A0A368QH22_SETIT</name>
<dbReference type="OrthoDB" id="631059at2759"/>
<organism evidence="1">
    <name type="scientific">Setaria italica</name>
    <name type="common">Foxtail millet</name>
    <name type="synonym">Panicum italicum</name>
    <dbReference type="NCBI Taxonomy" id="4555"/>
    <lineage>
        <taxon>Eukaryota</taxon>
        <taxon>Viridiplantae</taxon>
        <taxon>Streptophyta</taxon>
        <taxon>Embryophyta</taxon>
        <taxon>Tracheophyta</taxon>
        <taxon>Spermatophyta</taxon>
        <taxon>Magnoliopsida</taxon>
        <taxon>Liliopsida</taxon>
        <taxon>Poales</taxon>
        <taxon>Poaceae</taxon>
        <taxon>PACMAD clade</taxon>
        <taxon>Panicoideae</taxon>
        <taxon>Panicodae</taxon>
        <taxon>Paniceae</taxon>
        <taxon>Cenchrinae</taxon>
        <taxon>Setaria</taxon>
    </lineage>
</organism>
<sequence length="114" mass="13039">MLFCQCAFLINPPKSFFLIRLASILISIFLVRQRSFLWLSRNICCLRMQINYHGGDYLTLSDSYCSGMLFEQLVWSSGYVMLLQFTGSEEAPEGFIPDMASNAKLALYIFVPCL</sequence>
<proteinExistence type="predicted"/>